<dbReference type="OrthoDB" id="64608at2"/>
<dbReference type="Proteomes" id="UP000321306">
    <property type="component" value="Unassembled WGS sequence"/>
</dbReference>
<feature type="signal peptide" evidence="1">
    <location>
        <begin position="1"/>
        <end position="18"/>
    </location>
</feature>
<accession>A0A511MX27</accession>
<name>A0A511MX27_DEIC1</name>
<reference evidence="2 3" key="1">
    <citation type="submission" date="2019-07" db="EMBL/GenBank/DDBJ databases">
        <title>Whole genome shotgun sequence of Deinococcus cellulosilyticus NBRC 106333.</title>
        <authorList>
            <person name="Hosoyama A."/>
            <person name="Uohara A."/>
            <person name="Ohji S."/>
            <person name="Ichikawa N."/>
        </authorList>
    </citation>
    <scope>NUCLEOTIDE SEQUENCE [LARGE SCALE GENOMIC DNA]</scope>
    <source>
        <strain evidence="2 3">NBRC 106333</strain>
    </source>
</reference>
<keyword evidence="1" id="KW-0732">Signal</keyword>
<dbReference type="AlphaFoldDB" id="A0A511MX27"/>
<dbReference type="RefSeq" id="WP_146881850.1">
    <property type="nucleotide sequence ID" value="NZ_BJXB01000001.1"/>
</dbReference>
<protein>
    <submittedName>
        <fullName evidence="2">Uncharacterized protein</fullName>
    </submittedName>
</protein>
<feature type="chain" id="PRO_5022084560" evidence="1">
    <location>
        <begin position="19"/>
        <end position="239"/>
    </location>
</feature>
<proteinExistence type="predicted"/>
<comment type="caution">
    <text evidence="2">The sequence shown here is derived from an EMBL/GenBank/DDBJ whole genome shotgun (WGS) entry which is preliminary data.</text>
</comment>
<evidence type="ECO:0000313" key="2">
    <source>
        <dbReference type="EMBL" id="GEM44717.1"/>
    </source>
</evidence>
<keyword evidence="3" id="KW-1185">Reference proteome</keyword>
<organism evidence="2 3">
    <name type="scientific">Deinococcus cellulosilyticus (strain DSM 18568 / NBRC 106333 / KACC 11606 / 5516J-15)</name>
    <dbReference type="NCBI Taxonomy" id="1223518"/>
    <lineage>
        <taxon>Bacteria</taxon>
        <taxon>Thermotogati</taxon>
        <taxon>Deinococcota</taxon>
        <taxon>Deinococci</taxon>
        <taxon>Deinococcales</taxon>
        <taxon>Deinococcaceae</taxon>
        <taxon>Deinococcus</taxon>
    </lineage>
</organism>
<dbReference type="EMBL" id="BJXB01000001">
    <property type="protein sequence ID" value="GEM44717.1"/>
    <property type="molecule type" value="Genomic_DNA"/>
</dbReference>
<gene>
    <name evidence="2" type="ORF">DC3_03520</name>
</gene>
<sequence length="239" mass="25407">MKKMLSVAALLALSLAQAHPITSAASNAKDVNFDLVNTRVTNSGTQLVFQIDVSDRAGRLKPTRAGKLAGSSVYSYVWPTTLNSSTVGFEADQGVLALAVTSHPDFDDTPLFDEDGDSKVDNDGGLWHSHWVVLVPDDACGKGNLKVKDIPEGAKPRLPATWPGLPILIDSPGYEPVISSKTVTVKVPLKELGFKTDFQFDGVTAGLRVNESVHNPLLCVVDVFDVASGNLSLPGKIGK</sequence>
<evidence type="ECO:0000313" key="3">
    <source>
        <dbReference type="Proteomes" id="UP000321306"/>
    </source>
</evidence>
<evidence type="ECO:0000256" key="1">
    <source>
        <dbReference type="SAM" id="SignalP"/>
    </source>
</evidence>